<sequence length="321" mass="38154">MKLTWFSSKEKLKKIQIKQIEKTLYFIFTGTFILILFFAFHYFRFVFRIRLTNKPQIYIVSIVNSPDWVRSKILYEKWGKKFIERYPLSVFKFASRVMHKDFKDRTLHVKTVYPNYRAFFYYFNDAVDDFLTKTSLPWIYRTTEDCLVDVDLLDEYILNISKTYSPYQFVVRGHSAYYSEDKYFIHGGSGWLMSRAAAGAYQKLLPSLILKYENDSLVGDDVIMSVFTEAIGLEYNDIFDKYFLGSPLNNKEIEIIRNKTWMDLPLCTDRPDEMVPIKDIVFWHSGRSDNFPMVPGIQVKEAFPDNICYDQFSKVRRLCFS</sequence>
<dbReference type="VEuPathDB" id="TrichDB:TRFO_29055"/>
<keyword evidence="1" id="KW-0812">Transmembrane</keyword>
<accession>A0A1J4K249</accession>
<protein>
    <submittedName>
        <fullName evidence="2">Uncharacterized protein</fullName>
    </submittedName>
</protein>
<keyword evidence="3" id="KW-1185">Reference proteome</keyword>
<dbReference type="Proteomes" id="UP000179807">
    <property type="component" value="Unassembled WGS sequence"/>
</dbReference>
<dbReference type="RefSeq" id="XP_068356693.1">
    <property type="nucleotide sequence ID" value="XM_068506544.1"/>
</dbReference>
<proteinExistence type="predicted"/>
<dbReference type="GeneID" id="94841248"/>
<evidence type="ECO:0000313" key="3">
    <source>
        <dbReference type="Proteomes" id="UP000179807"/>
    </source>
</evidence>
<dbReference type="AlphaFoldDB" id="A0A1J4K249"/>
<organism evidence="2 3">
    <name type="scientific">Tritrichomonas foetus</name>
    <dbReference type="NCBI Taxonomy" id="1144522"/>
    <lineage>
        <taxon>Eukaryota</taxon>
        <taxon>Metamonada</taxon>
        <taxon>Parabasalia</taxon>
        <taxon>Tritrichomonadida</taxon>
        <taxon>Tritrichomonadidae</taxon>
        <taxon>Tritrichomonas</taxon>
    </lineage>
</organism>
<name>A0A1J4K249_9EUKA</name>
<dbReference type="EMBL" id="MLAK01000823">
    <property type="protein sequence ID" value="OHT03557.1"/>
    <property type="molecule type" value="Genomic_DNA"/>
</dbReference>
<reference evidence="2" key="1">
    <citation type="submission" date="2016-10" db="EMBL/GenBank/DDBJ databases">
        <authorList>
            <person name="Benchimol M."/>
            <person name="Almeida L.G."/>
            <person name="Vasconcelos A.T."/>
            <person name="Perreira-Neves A."/>
            <person name="Rosa I.A."/>
            <person name="Tasca T."/>
            <person name="Bogo M.R."/>
            <person name="de Souza W."/>
        </authorList>
    </citation>
    <scope>NUCLEOTIDE SEQUENCE [LARGE SCALE GENOMIC DNA]</scope>
    <source>
        <strain evidence="2">K</strain>
    </source>
</reference>
<keyword evidence="1" id="KW-1133">Transmembrane helix</keyword>
<evidence type="ECO:0000256" key="1">
    <source>
        <dbReference type="SAM" id="Phobius"/>
    </source>
</evidence>
<gene>
    <name evidence="2" type="ORF">TRFO_29055</name>
</gene>
<dbReference type="OrthoDB" id="414175at2759"/>
<feature type="transmembrane region" description="Helical" evidence="1">
    <location>
        <begin position="23"/>
        <end position="43"/>
    </location>
</feature>
<comment type="caution">
    <text evidence="2">The sequence shown here is derived from an EMBL/GenBank/DDBJ whole genome shotgun (WGS) entry which is preliminary data.</text>
</comment>
<evidence type="ECO:0000313" key="2">
    <source>
        <dbReference type="EMBL" id="OHT03557.1"/>
    </source>
</evidence>
<keyword evidence="1" id="KW-0472">Membrane</keyword>